<reference evidence="3" key="1">
    <citation type="submission" date="2021-06" db="EMBL/GenBank/DDBJ databases">
        <authorList>
            <person name="Criscuolo A."/>
        </authorList>
    </citation>
    <scope>NUCLEOTIDE SEQUENCE</scope>
    <source>
        <strain evidence="3">CIP111803</strain>
    </source>
</reference>
<accession>A0A916NPL2</accession>
<dbReference type="Pfam" id="PF14012">
    <property type="entry name" value="DUF4229"/>
    <property type="match status" value="1"/>
</dbReference>
<comment type="caution">
    <text evidence="3">The sequence shown here is derived from an EMBL/GenBank/DDBJ whole genome shotgun (WGS) entry which is preliminary data.</text>
</comment>
<feature type="compositionally biased region" description="Low complexity" evidence="1">
    <location>
        <begin position="121"/>
        <end position="135"/>
    </location>
</feature>
<proteinExistence type="predicted"/>
<dbReference type="InterPro" id="IPR025323">
    <property type="entry name" value="DUF4229"/>
</dbReference>
<keyword evidence="4" id="KW-1185">Reference proteome</keyword>
<evidence type="ECO:0000256" key="1">
    <source>
        <dbReference type="SAM" id="MobiDB-lite"/>
    </source>
</evidence>
<dbReference type="EMBL" id="CAJVAP010000022">
    <property type="protein sequence ID" value="CAG7615687.1"/>
    <property type="molecule type" value="Genomic_DNA"/>
</dbReference>
<evidence type="ECO:0000313" key="3">
    <source>
        <dbReference type="EMBL" id="CAG7615687.1"/>
    </source>
</evidence>
<protein>
    <recommendedName>
        <fullName evidence="5">DUF4229 domain-containing protein</fullName>
    </recommendedName>
</protein>
<keyword evidence="2" id="KW-1133">Transmembrane helix</keyword>
<dbReference type="AlphaFoldDB" id="A0A916NPL2"/>
<evidence type="ECO:0000313" key="4">
    <source>
        <dbReference type="Proteomes" id="UP000693892"/>
    </source>
</evidence>
<dbReference type="Proteomes" id="UP000693892">
    <property type="component" value="Unassembled WGS sequence"/>
</dbReference>
<sequence length="147" mass="15292">MNHRTAWIVYTLLRLAFFAVPFAALMILLPLGGIGQWPTILISSAAAALISVSLSVILLSRPREAAAESIYDWRLRNRTADDIVEDEALDAAHAAPEPATGAIPDADTGSGPGSGRDRGTESGAETGAAAGITADGTEDPARRNPEA</sequence>
<name>A0A916NPL2_9MICO</name>
<organism evidence="3 4">
    <name type="scientific">Leucobacter soli</name>
    <dbReference type="NCBI Taxonomy" id="2812850"/>
    <lineage>
        <taxon>Bacteria</taxon>
        <taxon>Bacillati</taxon>
        <taxon>Actinomycetota</taxon>
        <taxon>Actinomycetes</taxon>
        <taxon>Micrococcales</taxon>
        <taxon>Microbacteriaceae</taxon>
        <taxon>Leucobacter</taxon>
    </lineage>
</organism>
<gene>
    <name evidence="3" type="ORF">LEUCIP111803_01906</name>
</gene>
<keyword evidence="2" id="KW-0812">Transmembrane</keyword>
<evidence type="ECO:0008006" key="5">
    <source>
        <dbReference type="Google" id="ProtNLM"/>
    </source>
</evidence>
<feature type="region of interest" description="Disordered" evidence="1">
    <location>
        <begin position="87"/>
        <end position="147"/>
    </location>
</feature>
<feature type="transmembrane region" description="Helical" evidence="2">
    <location>
        <begin position="40"/>
        <end position="59"/>
    </location>
</feature>
<evidence type="ECO:0000256" key="2">
    <source>
        <dbReference type="SAM" id="Phobius"/>
    </source>
</evidence>
<feature type="transmembrane region" description="Helical" evidence="2">
    <location>
        <begin position="12"/>
        <end position="34"/>
    </location>
</feature>
<dbReference type="RefSeq" id="WP_218115814.1">
    <property type="nucleotide sequence ID" value="NZ_CAJVAP010000022.1"/>
</dbReference>
<keyword evidence="2" id="KW-0472">Membrane</keyword>